<evidence type="ECO:0000313" key="9">
    <source>
        <dbReference type="Proteomes" id="UP000247565"/>
    </source>
</evidence>
<organism evidence="8 9">
    <name type="scientific">Commensalibacter melissae</name>
    <dbReference type="NCBI Taxonomy" id="2070537"/>
    <lineage>
        <taxon>Bacteria</taxon>
        <taxon>Pseudomonadati</taxon>
        <taxon>Pseudomonadota</taxon>
        <taxon>Alphaproteobacteria</taxon>
        <taxon>Acetobacterales</taxon>
        <taxon>Acetobacteraceae</taxon>
    </lineage>
</organism>
<dbReference type="OrthoDB" id="7360864at2"/>
<name>A0A318N7K1_9PROT</name>
<keyword evidence="5 6" id="KW-0472">Membrane</keyword>
<protein>
    <submittedName>
        <fullName evidence="8">GtrA family protein</fullName>
    </submittedName>
</protein>
<dbReference type="PANTHER" id="PTHR38459:SF1">
    <property type="entry name" value="PROPHAGE BACTOPRENOL-LINKED GLUCOSE TRANSLOCASE HOMOLOG"/>
    <property type="match status" value="1"/>
</dbReference>
<evidence type="ECO:0000256" key="5">
    <source>
        <dbReference type="ARBA" id="ARBA00023136"/>
    </source>
</evidence>
<evidence type="ECO:0000256" key="3">
    <source>
        <dbReference type="ARBA" id="ARBA00022692"/>
    </source>
</evidence>
<evidence type="ECO:0000259" key="7">
    <source>
        <dbReference type="Pfam" id="PF04138"/>
    </source>
</evidence>
<comment type="caution">
    <text evidence="8">The sequence shown here is derived from an EMBL/GenBank/DDBJ whole genome shotgun (WGS) entry which is preliminary data.</text>
</comment>
<dbReference type="GO" id="GO:0005886">
    <property type="term" value="C:plasma membrane"/>
    <property type="evidence" value="ECO:0007669"/>
    <property type="project" value="TreeGrafter"/>
</dbReference>
<dbReference type="InterPro" id="IPR051401">
    <property type="entry name" value="GtrA_CellWall_Glycosyl"/>
</dbReference>
<evidence type="ECO:0000256" key="6">
    <source>
        <dbReference type="SAM" id="Phobius"/>
    </source>
</evidence>
<dbReference type="GO" id="GO:0000271">
    <property type="term" value="P:polysaccharide biosynthetic process"/>
    <property type="evidence" value="ECO:0007669"/>
    <property type="project" value="InterPro"/>
</dbReference>
<feature type="transmembrane region" description="Helical" evidence="6">
    <location>
        <begin position="12"/>
        <end position="34"/>
    </location>
</feature>
<dbReference type="PANTHER" id="PTHR38459">
    <property type="entry name" value="PROPHAGE BACTOPRENOL-LINKED GLUCOSE TRANSLOCASE HOMOLOG"/>
    <property type="match status" value="1"/>
</dbReference>
<feature type="transmembrane region" description="Helical" evidence="6">
    <location>
        <begin position="107"/>
        <end position="127"/>
    </location>
</feature>
<evidence type="ECO:0000313" key="8">
    <source>
        <dbReference type="EMBL" id="PXZ01794.1"/>
    </source>
</evidence>
<sequence length="140" mass="16141">MISIGHKQQFFQFIKFGIVGSSGLGIDILAVYLLRPLTGLTMATLAAYFIAASSNWFINRLWTFGNINHRHSIFTQWIRFIMTNILGFCCNRGVVFFLFFLNSFFRYYAFIPLIIGAMTGMLANFHLSRKLVYNDSISKR</sequence>
<dbReference type="AlphaFoldDB" id="A0A318N7K1"/>
<dbReference type="EMBL" id="QGLT01000001">
    <property type="protein sequence ID" value="PXZ01794.1"/>
    <property type="molecule type" value="Genomic_DNA"/>
</dbReference>
<dbReference type="RefSeq" id="WP_110438313.1">
    <property type="nucleotide sequence ID" value="NZ_CP046393.1"/>
</dbReference>
<proteinExistence type="inferred from homology"/>
<feature type="domain" description="GtrA/DPMS transmembrane" evidence="7">
    <location>
        <begin position="15"/>
        <end position="132"/>
    </location>
</feature>
<keyword evidence="4 6" id="KW-1133">Transmembrane helix</keyword>
<evidence type="ECO:0000256" key="2">
    <source>
        <dbReference type="ARBA" id="ARBA00009399"/>
    </source>
</evidence>
<evidence type="ECO:0000256" key="1">
    <source>
        <dbReference type="ARBA" id="ARBA00004141"/>
    </source>
</evidence>
<gene>
    <name evidence="8" type="ORF">DK869_01985</name>
</gene>
<keyword evidence="3 6" id="KW-0812">Transmembrane</keyword>
<feature type="transmembrane region" description="Helical" evidence="6">
    <location>
        <begin position="78"/>
        <end position="101"/>
    </location>
</feature>
<feature type="transmembrane region" description="Helical" evidence="6">
    <location>
        <begin position="40"/>
        <end position="58"/>
    </location>
</feature>
<evidence type="ECO:0000256" key="4">
    <source>
        <dbReference type="ARBA" id="ARBA00022989"/>
    </source>
</evidence>
<keyword evidence="9" id="KW-1185">Reference proteome</keyword>
<dbReference type="Proteomes" id="UP000247565">
    <property type="component" value="Unassembled WGS sequence"/>
</dbReference>
<comment type="subcellular location">
    <subcellularLocation>
        <location evidence="1">Membrane</location>
        <topology evidence="1">Multi-pass membrane protein</topology>
    </subcellularLocation>
</comment>
<dbReference type="InterPro" id="IPR007267">
    <property type="entry name" value="GtrA_DPMS_TM"/>
</dbReference>
<reference evidence="8 9" key="1">
    <citation type="submission" date="2018-05" db="EMBL/GenBank/DDBJ databases">
        <title>Reference genomes for bee gut microbiota database.</title>
        <authorList>
            <person name="Ellegaard K.M."/>
        </authorList>
    </citation>
    <scope>NUCLEOTIDE SEQUENCE [LARGE SCALE GENOMIC DNA]</scope>
    <source>
        <strain evidence="8 9">ESL0284</strain>
    </source>
</reference>
<accession>A0A318N7K1</accession>
<dbReference type="Pfam" id="PF04138">
    <property type="entry name" value="GtrA_DPMS_TM"/>
    <property type="match status" value="1"/>
</dbReference>
<comment type="similarity">
    <text evidence="2">Belongs to the GtrA family.</text>
</comment>